<evidence type="ECO:0000313" key="2">
    <source>
        <dbReference type="Proteomes" id="UP000442695"/>
    </source>
</evidence>
<gene>
    <name evidence="1" type="ORF">GN299_15145</name>
</gene>
<sequence length="149" mass="16193">MVALAICWIIGSVLGAIGYYMWCGASALINGPEPLPEWEQAAGRIHLFAGDRYFNSSNLNAYQHQDLNWSDGRIGCGFWHDLQQRPELQPALIGTIQIFKPAHQKGQIAVILDNRVLASLGLPPVGLNNSAQDLVMVESSGILTSQHGA</sequence>
<organism evidence="1 2">
    <name type="scientific">Pseudomonas putida</name>
    <name type="common">Arthrobacter siderocapsulatus</name>
    <dbReference type="NCBI Taxonomy" id="303"/>
    <lineage>
        <taxon>Bacteria</taxon>
        <taxon>Pseudomonadati</taxon>
        <taxon>Pseudomonadota</taxon>
        <taxon>Gammaproteobacteria</taxon>
        <taxon>Pseudomonadales</taxon>
        <taxon>Pseudomonadaceae</taxon>
        <taxon>Pseudomonas</taxon>
    </lineage>
</organism>
<evidence type="ECO:0000313" key="1">
    <source>
        <dbReference type="EMBL" id="KAF0254005.1"/>
    </source>
</evidence>
<dbReference type="EMBL" id="WOWR01000018">
    <property type="protein sequence ID" value="KAF0254005.1"/>
    <property type="molecule type" value="Genomic_DNA"/>
</dbReference>
<comment type="caution">
    <text evidence="1">The sequence shown here is derived from an EMBL/GenBank/DDBJ whole genome shotgun (WGS) entry which is preliminary data.</text>
</comment>
<protein>
    <submittedName>
        <fullName evidence="1">Uncharacterized protein</fullName>
    </submittedName>
</protein>
<proteinExistence type="predicted"/>
<dbReference type="RefSeq" id="WP_156859132.1">
    <property type="nucleotide sequence ID" value="NZ_WOWR01000018.1"/>
</dbReference>
<name>A0A7V8EFR4_PSEPU</name>
<dbReference type="Proteomes" id="UP000442695">
    <property type="component" value="Unassembled WGS sequence"/>
</dbReference>
<dbReference type="AlphaFoldDB" id="A0A7V8EFR4"/>
<reference evidence="1 2" key="1">
    <citation type="submission" date="2019-12" db="EMBL/GenBank/DDBJ databases">
        <authorList>
            <person name="Woiski C."/>
        </authorList>
    </citation>
    <scope>NUCLEOTIDE SEQUENCE [LARGE SCALE GENOMIC DNA]</scope>
    <source>
        <strain evidence="1 2">BOE100</strain>
    </source>
</reference>
<accession>A0A7V8EFR4</accession>